<evidence type="ECO:0000313" key="1">
    <source>
        <dbReference type="EMBL" id="QDA55564.1"/>
    </source>
</evidence>
<reference evidence="2" key="1">
    <citation type="submission" date="2019-06" db="EMBL/GenBank/DDBJ databases">
        <authorList>
            <person name="Oh B.S."/>
        </authorList>
    </citation>
    <scope>NUCLEOTIDE SEQUENCE [LARGE SCALE GENOMIC DNA]</scope>
    <source>
        <strain evidence="2">KGMB03119</strain>
    </source>
</reference>
<dbReference type="EMBL" id="CP040882">
    <property type="protein sequence ID" value="QDA55564.1"/>
    <property type="molecule type" value="Genomic_DNA"/>
</dbReference>
<dbReference type="RefSeq" id="WP_139688974.1">
    <property type="nucleotide sequence ID" value="NZ_CP040882.1"/>
</dbReference>
<evidence type="ECO:0000313" key="2">
    <source>
        <dbReference type="Proteomes" id="UP000308889"/>
    </source>
</evidence>
<name>A0ABX5VLY1_9BURK</name>
<accession>A0ABX5VLY1</accession>
<dbReference type="Proteomes" id="UP000308889">
    <property type="component" value="Chromosome"/>
</dbReference>
<protein>
    <recommendedName>
        <fullName evidence="3">Transposase</fullName>
    </recommendedName>
</protein>
<sequence>MDFTEQELLIDRLDNWGRVYGERRPPGRRSSLLGVLREVGYQQEVPQEPAQPRTDMADAAVVNAAWVAMRQSREKVFLRDTFMHPGRPRGCVCRGIGLKEHHYPDMLARSLNAIAAQLKIGYTVANN</sequence>
<keyword evidence="2" id="KW-1185">Reference proteome</keyword>
<organism evidence="1 2">
    <name type="scientific">Sutterella faecalis</name>
    <dbReference type="NCBI Taxonomy" id="2584944"/>
    <lineage>
        <taxon>Bacteria</taxon>
        <taxon>Pseudomonadati</taxon>
        <taxon>Pseudomonadota</taxon>
        <taxon>Betaproteobacteria</taxon>
        <taxon>Burkholderiales</taxon>
        <taxon>Sutterellaceae</taxon>
        <taxon>Sutterella</taxon>
    </lineage>
</organism>
<proteinExistence type="predicted"/>
<evidence type="ECO:0008006" key="3">
    <source>
        <dbReference type="Google" id="ProtNLM"/>
    </source>
</evidence>
<gene>
    <name evidence="1" type="ORF">FG381_11835</name>
</gene>